<proteinExistence type="predicted"/>
<sequence>MMKSLFSAELLKIVKQSKTYYALGAIILIELLILLIAYYQGSTVLDLLLESLKQSFYFEGSLLNGNLIMYIVLNSLWFNVPLILMIITSGFLTDEYKDGTLQSVMLQAVRKKQFILVKYAMAILFTILVITFMMLTTFAFAYAIFGKGDLIVYINTLNFFESGDAFRRICFSFISGAIAMIFYNVTSMTLAILIKDSSKTWLVSALFLVITNLLLKVDFGNASFNNLFFPKLIDTWQQLFVYELDWTRIIGNNFLLILYSLLMVLIGTYIFNKKDIG</sequence>
<name>A0ABV6HKR5_9SPHI</name>
<evidence type="ECO:0000313" key="3">
    <source>
        <dbReference type="Proteomes" id="UP001589774"/>
    </source>
</evidence>
<evidence type="ECO:0000256" key="1">
    <source>
        <dbReference type="SAM" id="Phobius"/>
    </source>
</evidence>
<feature type="transmembrane region" description="Helical" evidence="1">
    <location>
        <begin position="67"/>
        <end position="93"/>
    </location>
</feature>
<feature type="transmembrane region" description="Helical" evidence="1">
    <location>
        <begin position="201"/>
        <end position="219"/>
    </location>
</feature>
<accession>A0ABV6HKR5</accession>
<dbReference type="RefSeq" id="WP_130855926.1">
    <property type="nucleotide sequence ID" value="NZ_JBHLWO010000002.1"/>
</dbReference>
<protein>
    <submittedName>
        <fullName evidence="2">ABC transporter permease</fullName>
    </submittedName>
</protein>
<dbReference type="PANTHER" id="PTHR37305">
    <property type="entry name" value="INTEGRAL MEMBRANE PROTEIN-RELATED"/>
    <property type="match status" value="1"/>
</dbReference>
<keyword evidence="3" id="KW-1185">Reference proteome</keyword>
<dbReference type="EMBL" id="JBHLWO010000002">
    <property type="protein sequence ID" value="MFC0319467.1"/>
    <property type="molecule type" value="Genomic_DNA"/>
</dbReference>
<evidence type="ECO:0000313" key="2">
    <source>
        <dbReference type="EMBL" id="MFC0319467.1"/>
    </source>
</evidence>
<reference evidence="2 3" key="1">
    <citation type="submission" date="2024-09" db="EMBL/GenBank/DDBJ databases">
        <authorList>
            <person name="Sun Q."/>
            <person name="Mori K."/>
        </authorList>
    </citation>
    <scope>NUCLEOTIDE SEQUENCE [LARGE SCALE GENOMIC DNA]</scope>
    <source>
        <strain evidence="2 3">CCM 7765</strain>
    </source>
</reference>
<keyword evidence="1" id="KW-0812">Transmembrane</keyword>
<dbReference type="PANTHER" id="PTHR37305:SF1">
    <property type="entry name" value="MEMBRANE PROTEIN"/>
    <property type="match status" value="1"/>
</dbReference>
<comment type="caution">
    <text evidence="2">The sequence shown here is derived from an EMBL/GenBank/DDBJ whole genome shotgun (WGS) entry which is preliminary data.</text>
</comment>
<organism evidence="2 3">
    <name type="scientific">Olivibacter oleidegradans</name>
    <dbReference type="NCBI Taxonomy" id="760123"/>
    <lineage>
        <taxon>Bacteria</taxon>
        <taxon>Pseudomonadati</taxon>
        <taxon>Bacteroidota</taxon>
        <taxon>Sphingobacteriia</taxon>
        <taxon>Sphingobacteriales</taxon>
        <taxon>Sphingobacteriaceae</taxon>
        <taxon>Olivibacter</taxon>
    </lineage>
</organism>
<feature type="transmembrane region" description="Helical" evidence="1">
    <location>
        <begin position="249"/>
        <end position="271"/>
    </location>
</feature>
<keyword evidence="1" id="KW-1133">Transmembrane helix</keyword>
<dbReference type="Proteomes" id="UP001589774">
    <property type="component" value="Unassembled WGS sequence"/>
</dbReference>
<feature type="transmembrane region" description="Helical" evidence="1">
    <location>
        <begin position="20"/>
        <end position="39"/>
    </location>
</feature>
<keyword evidence="1" id="KW-0472">Membrane</keyword>
<feature type="transmembrane region" description="Helical" evidence="1">
    <location>
        <begin position="114"/>
        <end position="145"/>
    </location>
</feature>
<gene>
    <name evidence="2" type="ORF">ACFFI0_14195</name>
</gene>
<feature type="transmembrane region" description="Helical" evidence="1">
    <location>
        <begin position="165"/>
        <end position="194"/>
    </location>
</feature>